<dbReference type="eggNOG" id="KOG3472">
    <property type="taxonomic scope" value="Eukaryota"/>
</dbReference>
<accession>A0A1I8N8W9</accession>
<dbReference type="InterPro" id="IPR006696">
    <property type="entry name" value="DUF423"/>
</dbReference>
<dbReference type="RefSeq" id="XP_005187325.1">
    <property type="nucleotide sequence ID" value="XM_005187268.3"/>
</dbReference>
<evidence type="ECO:0000256" key="6">
    <source>
        <dbReference type="SAM" id="Phobius"/>
    </source>
</evidence>
<dbReference type="GO" id="GO:0016020">
    <property type="term" value="C:membrane"/>
    <property type="evidence" value="ECO:0007669"/>
    <property type="project" value="UniProtKB-SubCell"/>
</dbReference>
<feature type="transmembrane region" description="Helical" evidence="6">
    <location>
        <begin position="151"/>
        <end position="171"/>
    </location>
</feature>
<comment type="similarity">
    <text evidence="2">Belongs to the TMEM256 family.</text>
</comment>
<name>A0A1I8N8W9_MUSDO</name>
<gene>
    <name evidence="7" type="primary">101896024</name>
    <name evidence="9" type="synonym">LOC101896024</name>
</gene>
<dbReference type="Proteomes" id="UP001652621">
    <property type="component" value="Unplaced"/>
</dbReference>
<evidence type="ECO:0000256" key="5">
    <source>
        <dbReference type="ARBA" id="ARBA00023136"/>
    </source>
</evidence>
<evidence type="ECO:0000313" key="8">
    <source>
        <dbReference type="Proteomes" id="UP001652621"/>
    </source>
</evidence>
<feature type="transmembrane region" description="Helical" evidence="6">
    <location>
        <begin position="124"/>
        <end position="145"/>
    </location>
</feature>
<reference evidence="9" key="2">
    <citation type="submission" date="2025-04" db="UniProtKB">
        <authorList>
            <consortium name="RefSeq"/>
        </authorList>
    </citation>
    <scope>IDENTIFICATION</scope>
    <source>
        <strain evidence="9">Aabys</strain>
    </source>
</reference>
<dbReference type="PANTHER" id="PTHR43461">
    <property type="entry name" value="TRANSMEMBRANE PROTEIN 256"/>
    <property type="match status" value="1"/>
</dbReference>
<keyword evidence="3 6" id="KW-0812">Transmembrane</keyword>
<evidence type="ECO:0000256" key="4">
    <source>
        <dbReference type="ARBA" id="ARBA00022989"/>
    </source>
</evidence>
<evidence type="ECO:0000256" key="2">
    <source>
        <dbReference type="ARBA" id="ARBA00006208"/>
    </source>
</evidence>
<protein>
    <submittedName>
        <fullName evidence="9">Transmembrane protein 256 homolog</fullName>
    </submittedName>
</protein>
<evidence type="ECO:0000256" key="3">
    <source>
        <dbReference type="ARBA" id="ARBA00022692"/>
    </source>
</evidence>
<organism evidence="7">
    <name type="scientific">Musca domestica</name>
    <name type="common">House fly</name>
    <dbReference type="NCBI Taxonomy" id="7370"/>
    <lineage>
        <taxon>Eukaryota</taxon>
        <taxon>Metazoa</taxon>
        <taxon>Ecdysozoa</taxon>
        <taxon>Arthropoda</taxon>
        <taxon>Hexapoda</taxon>
        <taxon>Insecta</taxon>
        <taxon>Pterygota</taxon>
        <taxon>Neoptera</taxon>
        <taxon>Endopterygota</taxon>
        <taxon>Diptera</taxon>
        <taxon>Brachycera</taxon>
        <taxon>Muscomorpha</taxon>
        <taxon>Muscoidea</taxon>
        <taxon>Muscidae</taxon>
        <taxon>Musca</taxon>
    </lineage>
</organism>
<dbReference type="AlphaFoldDB" id="A0A1I8N8W9"/>
<keyword evidence="4 6" id="KW-1133">Transmembrane helix</keyword>
<evidence type="ECO:0000313" key="9">
    <source>
        <dbReference type="RefSeq" id="XP_005187325.1"/>
    </source>
</evidence>
<dbReference type="GeneID" id="101896024"/>
<dbReference type="KEGG" id="mde:101896024"/>
<proteinExistence type="inferred from homology"/>
<evidence type="ECO:0000256" key="1">
    <source>
        <dbReference type="ARBA" id="ARBA00004141"/>
    </source>
</evidence>
<dbReference type="EnsemblMetazoa" id="MDOA012786-RA">
    <property type="protein sequence ID" value="MDOA012786-PA"/>
    <property type="gene ID" value="MDOA012786"/>
</dbReference>
<dbReference type="Pfam" id="PF04241">
    <property type="entry name" value="DUF423"/>
    <property type="match status" value="1"/>
</dbReference>
<keyword evidence="8" id="KW-1185">Reference proteome</keyword>
<evidence type="ECO:0000313" key="7">
    <source>
        <dbReference type="EnsemblMetazoa" id="MDOA012786-PA"/>
    </source>
</evidence>
<sequence>MSWGETLNYLTLGNPVSQAVINSASAVLKGSGLKPKQAIQDVVVAPPKLLNLWEIAGNNYHFVRLAGLSGATAVIMGAYGKHYLVKIIDAKEQMESKAVFETANRFHFLHSFALLAMPLARRPVLTGSLMAAGTILFSGPMYYRALTGDRTFIQVATCGGFCLIAAWLSLIF</sequence>
<dbReference type="VEuPathDB" id="VectorBase:MDOA012786"/>
<dbReference type="VEuPathDB" id="VectorBase:MDOMA2_010122"/>
<dbReference type="OrthoDB" id="269173at2759"/>
<keyword evidence="5 6" id="KW-0472">Membrane</keyword>
<dbReference type="PANTHER" id="PTHR43461:SF1">
    <property type="entry name" value="TRANSMEMBRANE PROTEIN 256"/>
    <property type="match status" value="1"/>
</dbReference>
<comment type="subcellular location">
    <subcellularLocation>
        <location evidence="1">Membrane</location>
        <topology evidence="1">Multi-pass membrane protein</topology>
    </subcellularLocation>
</comment>
<reference evidence="7" key="1">
    <citation type="submission" date="2020-05" db="UniProtKB">
        <authorList>
            <consortium name="EnsemblMetazoa"/>
        </authorList>
    </citation>
    <scope>IDENTIFICATION</scope>
    <source>
        <strain evidence="7">Aabys</strain>
    </source>
</reference>